<dbReference type="PANTHER" id="PTHR23406:SF27">
    <property type="entry name" value="NAD-DEPENDENT MALIC ENZYME, MITOCHONDRIAL"/>
    <property type="match status" value="1"/>
</dbReference>
<dbReference type="SUPFAM" id="SSF51735">
    <property type="entry name" value="NAD(P)-binding Rossmann-fold domains"/>
    <property type="match status" value="1"/>
</dbReference>
<dbReference type="SMART" id="SM01274">
    <property type="entry name" value="malic"/>
    <property type="match status" value="1"/>
</dbReference>
<dbReference type="FunFam" id="3.40.50.10380:FF:000006">
    <property type="entry name" value="Malic enzyme"/>
    <property type="match status" value="1"/>
</dbReference>
<feature type="binding site" evidence="6">
    <location>
        <position position="420"/>
    </location>
    <ligand>
        <name>(S)-malate</name>
        <dbReference type="ChEBI" id="CHEBI:15589"/>
    </ligand>
</feature>
<dbReference type="InterPro" id="IPR046346">
    <property type="entry name" value="Aminoacid_DH-like_N_sf"/>
</dbReference>
<comment type="cofactor">
    <cofactor evidence="1">
        <name>Mn(2+)</name>
        <dbReference type="ChEBI" id="CHEBI:29035"/>
    </cofactor>
</comment>
<comment type="subunit">
    <text evidence="3">Homotetramer.</text>
</comment>
<feature type="binding site" evidence="6">
    <location>
        <position position="488"/>
    </location>
    <ligand>
        <name>(S)-malate</name>
        <dbReference type="ChEBI" id="CHEBI:15589"/>
    </ligand>
</feature>
<evidence type="ECO:0000256" key="8">
    <source>
        <dbReference type="RuleBase" id="RU003426"/>
    </source>
</evidence>
<dbReference type="PROSITE" id="PS00331">
    <property type="entry name" value="MALIC_ENZYMES"/>
    <property type="match status" value="1"/>
</dbReference>
<dbReference type="GO" id="GO:0004473">
    <property type="term" value="F:malate dehydrogenase (decarboxylating) (NADP+) activity"/>
    <property type="evidence" value="ECO:0007669"/>
    <property type="project" value="TreeGrafter"/>
</dbReference>
<keyword evidence="12" id="KW-1185">Reference proteome</keyword>
<dbReference type="PIRSF" id="PIRSF000106">
    <property type="entry name" value="ME"/>
    <property type="match status" value="1"/>
</dbReference>
<feature type="binding site" evidence="7">
    <location>
        <position position="294"/>
    </location>
    <ligand>
        <name>a divalent metal cation</name>
        <dbReference type="ChEBI" id="CHEBI:60240"/>
    </ligand>
</feature>
<evidence type="ECO:0000259" key="9">
    <source>
        <dbReference type="SMART" id="SM00919"/>
    </source>
</evidence>
<dbReference type="GO" id="GO:0006108">
    <property type="term" value="P:malate metabolic process"/>
    <property type="evidence" value="ECO:0007669"/>
    <property type="project" value="TreeGrafter"/>
</dbReference>
<feature type="active site" description="Proton donor" evidence="5">
    <location>
        <position position="150"/>
    </location>
</feature>
<dbReference type="Pfam" id="PF00390">
    <property type="entry name" value="malic"/>
    <property type="match status" value="1"/>
</dbReference>
<dbReference type="NCBIfam" id="NF010052">
    <property type="entry name" value="PRK13529.1"/>
    <property type="match status" value="1"/>
</dbReference>
<comment type="cofactor">
    <cofactor evidence="7">
        <name>Mg(2+)</name>
        <dbReference type="ChEBI" id="CHEBI:18420"/>
    </cofactor>
    <cofactor evidence="7">
        <name>Mn(2+)</name>
        <dbReference type="ChEBI" id="CHEBI:29035"/>
    </cofactor>
    <text evidence="7">Divalent metal cations. Prefers magnesium or manganese.</text>
</comment>
<dbReference type="InterPro" id="IPR001891">
    <property type="entry name" value="Malic_OxRdtase"/>
</dbReference>
<evidence type="ECO:0000313" key="12">
    <source>
        <dbReference type="Proteomes" id="UP000298787"/>
    </source>
</evidence>
<evidence type="ECO:0000313" key="11">
    <source>
        <dbReference type="EMBL" id="TKS78512.1"/>
    </source>
</evidence>
<evidence type="ECO:0000256" key="4">
    <source>
        <dbReference type="ARBA" id="ARBA00022723"/>
    </source>
</evidence>
<evidence type="ECO:0000256" key="2">
    <source>
        <dbReference type="ARBA" id="ARBA00008785"/>
    </source>
</evidence>
<evidence type="ECO:0000256" key="7">
    <source>
        <dbReference type="PIRSR" id="PIRSR000106-3"/>
    </source>
</evidence>
<dbReference type="GO" id="GO:0005739">
    <property type="term" value="C:mitochondrion"/>
    <property type="evidence" value="ECO:0007669"/>
    <property type="project" value="TreeGrafter"/>
</dbReference>
<evidence type="ECO:0000256" key="1">
    <source>
        <dbReference type="ARBA" id="ARBA00001936"/>
    </source>
</evidence>
<dbReference type="SMART" id="SM00919">
    <property type="entry name" value="Malic_M"/>
    <property type="match status" value="1"/>
</dbReference>
<dbReference type="InterPro" id="IPR012302">
    <property type="entry name" value="Malic_NAD-bd"/>
</dbReference>
<protein>
    <recommendedName>
        <fullName evidence="8">Malic enzyme</fullName>
    </recommendedName>
</protein>
<dbReference type="PANTHER" id="PTHR23406">
    <property type="entry name" value="MALIC ENZYME-RELATED"/>
    <property type="match status" value="1"/>
</dbReference>
<evidence type="ECO:0000256" key="5">
    <source>
        <dbReference type="PIRSR" id="PIRSR000106-1"/>
    </source>
</evidence>
<feature type="binding site" evidence="7">
    <location>
        <position position="317"/>
    </location>
    <ligand>
        <name>a divalent metal cation</name>
        <dbReference type="ChEBI" id="CHEBI:60240"/>
    </ligand>
</feature>
<name>A0A4V6ASQ9_COLLU</name>
<proteinExistence type="inferred from homology"/>
<feature type="binding site" evidence="7">
    <location>
        <position position="293"/>
    </location>
    <ligand>
        <name>a divalent metal cation</name>
        <dbReference type="ChEBI" id="CHEBI:60240"/>
    </ligand>
</feature>
<dbReference type="Gene3D" id="3.40.50.10380">
    <property type="entry name" value="Malic enzyme, N-terminal domain"/>
    <property type="match status" value="1"/>
</dbReference>
<evidence type="ECO:0000256" key="6">
    <source>
        <dbReference type="PIRSR" id="PIRSR000106-2"/>
    </source>
</evidence>
<feature type="domain" description="Malic enzyme NAD-binding" evidence="9">
    <location>
        <begin position="318"/>
        <end position="553"/>
    </location>
</feature>
<dbReference type="STRING" id="240159.A0A4V6ASQ9"/>
<dbReference type="Proteomes" id="UP000298787">
    <property type="component" value="Chromosome 11"/>
</dbReference>
<dbReference type="GO" id="GO:0046872">
    <property type="term" value="F:metal ion binding"/>
    <property type="evidence" value="ECO:0007669"/>
    <property type="project" value="UniProtKB-KW"/>
</dbReference>
<dbReference type="InterPro" id="IPR037062">
    <property type="entry name" value="Malic_N_dom_sf"/>
</dbReference>
<dbReference type="EMBL" id="CM014088">
    <property type="protein sequence ID" value="TKS78512.1"/>
    <property type="molecule type" value="Genomic_DNA"/>
</dbReference>
<dbReference type="InterPro" id="IPR012301">
    <property type="entry name" value="Malic_N_dom"/>
</dbReference>
<organism evidence="11 12">
    <name type="scientific">Collichthys lucidus</name>
    <name type="common">Big head croaker</name>
    <name type="synonym">Sciaena lucida</name>
    <dbReference type="NCBI Taxonomy" id="240159"/>
    <lineage>
        <taxon>Eukaryota</taxon>
        <taxon>Metazoa</taxon>
        <taxon>Chordata</taxon>
        <taxon>Craniata</taxon>
        <taxon>Vertebrata</taxon>
        <taxon>Euteleostomi</taxon>
        <taxon>Actinopterygii</taxon>
        <taxon>Neopterygii</taxon>
        <taxon>Teleostei</taxon>
        <taxon>Neoteleostei</taxon>
        <taxon>Acanthomorphata</taxon>
        <taxon>Eupercaria</taxon>
        <taxon>Sciaenidae</taxon>
        <taxon>Collichthys</taxon>
    </lineage>
</organism>
<dbReference type="InterPro" id="IPR015884">
    <property type="entry name" value="Malic_enzyme_CS"/>
</dbReference>
<dbReference type="Pfam" id="PF03949">
    <property type="entry name" value="Malic_M"/>
    <property type="match status" value="3"/>
</dbReference>
<dbReference type="PRINTS" id="PR00072">
    <property type="entry name" value="MALOXRDTASE"/>
</dbReference>
<evidence type="ECO:0000256" key="3">
    <source>
        <dbReference type="ARBA" id="ARBA00011881"/>
    </source>
</evidence>
<feature type="active site" description="Proton acceptor" evidence="5">
    <location>
        <position position="221"/>
    </location>
</feature>
<gene>
    <name evidence="11" type="ORF">D9C73_012662</name>
</gene>
<dbReference type="InterPro" id="IPR036291">
    <property type="entry name" value="NAD(P)-bd_dom_sf"/>
</dbReference>
<dbReference type="Gene3D" id="3.40.50.720">
    <property type="entry name" value="NAD(P)-binding Rossmann-like Domain"/>
    <property type="match status" value="2"/>
</dbReference>
<keyword evidence="8" id="KW-0560">Oxidoreductase</keyword>
<comment type="similarity">
    <text evidence="2 8">Belongs to the malic enzymes family.</text>
</comment>
<feature type="domain" description="Malic enzyme N-terminal" evidence="10">
    <location>
        <begin position="127"/>
        <end position="308"/>
    </location>
</feature>
<dbReference type="AlphaFoldDB" id="A0A4V6ASQ9"/>
<dbReference type="SUPFAM" id="SSF53223">
    <property type="entry name" value="Aminoacid dehydrogenase-like, N-terminal domain"/>
    <property type="match status" value="1"/>
</dbReference>
<dbReference type="GO" id="GO:0051287">
    <property type="term" value="F:NAD binding"/>
    <property type="evidence" value="ECO:0007669"/>
    <property type="project" value="InterPro"/>
</dbReference>
<evidence type="ECO:0000259" key="10">
    <source>
        <dbReference type="SMART" id="SM01274"/>
    </source>
</evidence>
<reference evidence="11 12" key="1">
    <citation type="submission" date="2019-01" db="EMBL/GenBank/DDBJ databases">
        <title>Genome Assembly of Collichthys lucidus.</title>
        <authorList>
            <person name="Cai M."/>
            <person name="Xiao S."/>
        </authorList>
    </citation>
    <scope>NUCLEOTIDE SEQUENCE [LARGE SCALE GENOMIC DNA]</scope>
    <source>
        <strain evidence="11">JT15FE1705JMU</strain>
        <tissue evidence="11">Muscle</tissue>
    </source>
</reference>
<sequence>MEEGREALTAQMSHIANGTRPSGSLPADLAGQCLSTMLSRLRTTWSLRPCVSVCRWAHTKEKGKPLMLNPRTNKGMAFSLQERQILGIHGLLPPKVETQDIQAMRFQNNLKKMIDPLEKYVYLMGIQERNERLFYRVLMEDIEELMPIVYTPTVGLACTQYGHIFRRPKGLFISIRDKGHVRSILDNWPETSVSAVVVTDGERILGLGDLGVYGMGIPVGKLCLYTACAGIRPEKCLPVVIDVGTDNETLLKDPLYMGLYQKRDRSQAYDDLIDEFMEAVVEKYGQDTLIQFEDFGNHNAFRFLRKYREKYCTFNDDIQGTASVALAGLLAAQRAIGKPITEHRVLFLGAGEDRLQEMDANQEAFVHDSPGSVQSFLDAVNTIKPTAIIGVAGAGRLFTHDVIKSMGTLNERPIIFALSNPTTKAECTAEDAYTLTDVNASFFFHSFRLTLTFSVKSSRAGRCLFASGSPFGPVTMSDGRVFTPGQGNNAYIFPGVALAVILSGVRHISDTVFLEAAKTLAEQVTDKELEEGRLYPPLSNIREVMEYVYTKGMAFRYPEPLDKNGFVRATVWDTHYDSFLPDTYNWPGVSFSPKTN</sequence>
<feature type="binding site" evidence="6">
    <location>
        <position position="203"/>
    </location>
    <ligand>
        <name>(S)-malate</name>
        <dbReference type="ChEBI" id="CHEBI:15589"/>
    </ligand>
</feature>
<keyword evidence="4 7" id="KW-0479">Metal-binding</keyword>
<accession>A0A4V6ASQ9</accession>